<dbReference type="GO" id="GO:0016758">
    <property type="term" value="F:hexosyltransferase activity"/>
    <property type="evidence" value="ECO:0007669"/>
    <property type="project" value="InterPro"/>
</dbReference>
<dbReference type="Proteomes" id="UP000659654">
    <property type="component" value="Unassembled WGS sequence"/>
</dbReference>
<keyword evidence="7 10" id="KW-1133">Transmembrane helix</keyword>
<evidence type="ECO:0000256" key="1">
    <source>
        <dbReference type="ARBA" id="ARBA00004323"/>
    </source>
</evidence>
<keyword evidence="9 10" id="KW-0472">Membrane</keyword>
<sequence length="399" mass="46635">MRASHRSGLLPLQQRERAHKIRSAHYTMLDDKSEKSELQSGVKECARNHSKLLALSFFAFLVFASSVIYITSSPQFAIYSTSYLTVPDNNPVPTLEDLIQDYVDSIKMEPINLKIGSTQFNYNMTVPRNKSECDGVEMVVYSMTMNDKDSFHRRQTIRQIISKTTNRSVLFRFFIGDNKKDEFMSLAAEMMKYNDIVYYDHIETYRENYVKWYSMHEYHMKYCPNVKHFVKMDDDVTADFGRVFEWLDVGFDGFTSNGSEYFLCHGMYGYYPLRNKGSDWYVPESEFPEPNWPTYCYGYFIITTNDTVKLISETMKDMNLVHMDDAFITGIVRRNTTIPLLNWPGICSEPDEIDYEKCSLNGKIPTVIALHNTKDRKATKDWIETIRKINCNNTDFLQL</sequence>
<dbReference type="GO" id="GO:0006493">
    <property type="term" value="P:protein O-linked glycosylation"/>
    <property type="evidence" value="ECO:0007669"/>
    <property type="project" value="TreeGrafter"/>
</dbReference>
<comment type="subcellular location">
    <subcellularLocation>
        <location evidence="1 10">Golgi apparatus membrane</location>
        <topology evidence="1 10">Single-pass type II membrane protein</topology>
    </subcellularLocation>
</comment>
<dbReference type="EC" id="2.4.1.-" evidence="10"/>
<dbReference type="AlphaFoldDB" id="A0A811JXE4"/>
<dbReference type="Pfam" id="PF01762">
    <property type="entry name" value="Galactosyl_T"/>
    <property type="match status" value="1"/>
</dbReference>
<dbReference type="Gene3D" id="3.90.550.50">
    <property type="match status" value="1"/>
</dbReference>
<evidence type="ECO:0000256" key="3">
    <source>
        <dbReference type="ARBA" id="ARBA00022676"/>
    </source>
</evidence>
<dbReference type="InterPro" id="IPR002659">
    <property type="entry name" value="Glyco_trans_31"/>
</dbReference>
<keyword evidence="5 10" id="KW-0812">Transmembrane</keyword>
<evidence type="ECO:0000256" key="2">
    <source>
        <dbReference type="ARBA" id="ARBA00008661"/>
    </source>
</evidence>
<evidence type="ECO:0000313" key="12">
    <source>
        <dbReference type="Proteomes" id="UP000659654"/>
    </source>
</evidence>
<keyword evidence="12" id="KW-1185">Reference proteome</keyword>
<evidence type="ECO:0000256" key="4">
    <source>
        <dbReference type="ARBA" id="ARBA00022679"/>
    </source>
</evidence>
<evidence type="ECO:0000256" key="6">
    <source>
        <dbReference type="ARBA" id="ARBA00022968"/>
    </source>
</evidence>
<evidence type="ECO:0000256" key="9">
    <source>
        <dbReference type="ARBA" id="ARBA00023136"/>
    </source>
</evidence>
<comment type="similarity">
    <text evidence="2 10">Belongs to the glycosyltransferase 31 family.</text>
</comment>
<dbReference type="PANTHER" id="PTHR11214:SF3">
    <property type="entry name" value="BETA-1,3-GALACTOSYLTRANSFERASE 6"/>
    <property type="match status" value="1"/>
</dbReference>
<evidence type="ECO:0000256" key="7">
    <source>
        <dbReference type="ARBA" id="ARBA00022989"/>
    </source>
</evidence>
<keyword evidence="4" id="KW-0808">Transferase</keyword>
<accession>A0A811JXE4</accession>
<gene>
    <name evidence="11" type="ORF">BXYJ_LOCUS172</name>
</gene>
<dbReference type="EMBL" id="CAJFCV020000001">
    <property type="protein sequence ID" value="CAG9079600.1"/>
    <property type="molecule type" value="Genomic_DNA"/>
</dbReference>
<dbReference type="Proteomes" id="UP000582659">
    <property type="component" value="Unassembled WGS sequence"/>
</dbReference>
<evidence type="ECO:0000256" key="10">
    <source>
        <dbReference type="RuleBase" id="RU363063"/>
    </source>
</evidence>
<evidence type="ECO:0000256" key="8">
    <source>
        <dbReference type="ARBA" id="ARBA00023034"/>
    </source>
</evidence>
<dbReference type="PANTHER" id="PTHR11214">
    <property type="entry name" value="BETA-1,3-N-ACETYLGLUCOSAMINYLTRANSFERASE"/>
    <property type="match status" value="1"/>
</dbReference>
<evidence type="ECO:0000313" key="11">
    <source>
        <dbReference type="EMBL" id="CAD5207932.1"/>
    </source>
</evidence>
<protein>
    <recommendedName>
        <fullName evidence="10">Hexosyltransferase</fullName>
        <ecNumber evidence="10">2.4.1.-</ecNumber>
    </recommendedName>
</protein>
<proteinExistence type="inferred from homology"/>
<comment type="caution">
    <text evidence="11">The sequence shown here is derived from an EMBL/GenBank/DDBJ whole genome shotgun (WGS) entry which is preliminary data.</text>
</comment>
<dbReference type="OrthoDB" id="6355886at2759"/>
<reference evidence="11" key="1">
    <citation type="submission" date="2020-09" db="EMBL/GenBank/DDBJ databases">
        <authorList>
            <person name="Kikuchi T."/>
        </authorList>
    </citation>
    <scope>NUCLEOTIDE SEQUENCE</scope>
    <source>
        <strain evidence="11">Ka4C1</strain>
    </source>
</reference>
<dbReference type="SMR" id="A0A811JXE4"/>
<keyword evidence="8 10" id="KW-0333">Golgi apparatus</keyword>
<organism evidence="11 12">
    <name type="scientific">Bursaphelenchus xylophilus</name>
    <name type="common">Pinewood nematode worm</name>
    <name type="synonym">Aphelenchoides xylophilus</name>
    <dbReference type="NCBI Taxonomy" id="6326"/>
    <lineage>
        <taxon>Eukaryota</taxon>
        <taxon>Metazoa</taxon>
        <taxon>Ecdysozoa</taxon>
        <taxon>Nematoda</taxon>
        <taxon>Chromadorea</taxon>
        <taxon>Rhabditida</taxon>
        <taxon>Tylenchina</taxon>
        <taxon>Tylenchomorpha</taxon>
        <taxon>Aphelenchoidea</taxon>
        <taxon>Aphelenchoididae</taxon>
        <taxon>Bursaphelenchus</taxon>
    </lineage>
</organism>
<evidence type="ECO:0000256" key="5">
    <source>
        <dbReference type="ARBA" id="ARBA00022692"/>
    </source>
</evidence>
<dbReference type="GO" id="GO:0000139">
    <property type="term" value="C:Golgi membrane"/>
    <property type="evidence" value="ECO:0007669"/>
    <property type="project" value="UniProtKB-SubCell"/>
</dbReference>
<name>A0A811JXE4_BURXY</name>
<dbReference type="EMBL" id="CAJFDI010000001">
    <property type="protein sequence ID" value="CAD5207932.1"/>
    <property type="molecule type" value="Genomic_DNA"/>
</dbReference>
<keyword evidence="3 10" id="KW-0328">Glycosyltransferase</keyword>
<feature type="transmembrane region" description="Helical" evidence="10">
    <location>
        <begin position="52"/>
        <end position="71"/>
    </location>
</feature>
<keyword evidence="6 10" id="KW-0735">Signal-anchor</keyword>